<dbReference type="Gene3D" id="3.30.1740.20">
    <property type="entry name" value="Ribosomal protein S26e"/>
    <property type="match status" value="1"/>
</dbReference>
<protein>
    <recommendedName>
        <fullName evidence="4">40S ribosomal protein S26</fullName>
    </recommendedName>
</protein>
<dbReference type="GO" id="GO:1990904">
    <property type="term" value="C:ribonucleoprotein complex"/>
    <property type="evidence" value="ECO:0007669"/>
    <property type="project" value="UniProtKB-KW"/>
</dbReference>
<dbReference type="GO" id="GO:0006412">
    <property type="term" value="P:translation"/>
    <property type="evidence" value="ECO:0007669"/>
    <property type="project" value="InterPro"/>
</dbReference>
<dbReference type="InterPro" id="IPR038551">
    <property type="entry name" value="Ribosomal_eS26_sf"/>
</dbReference>
<sequence length="67" mass="7479">PIRCTSCIRCMPKDKAFKRFVIPNTVAAQPSGTYPKQCLQYLCASHAVVMKLPRRINGAVPWPPPKP</sequence>
<evidence type="ECO:0000256" key="4">
    <source>
        <dbReference type="RuleBase" id="RU363128"/>
    </source>
</evidence>
<feature type="non-terminal residue" evidence="5">
    <location>
        <position position="1"/>
    </location>
</feature>
<gene>
    <name evidence="5" type="ORF">J0S82_020539</name>
</gene>
<dbReference type="AlphaFoldDB" id="A0A8J6AB86"/>
<accession>A0A8J6AB86</accession>
<comment type="caution">
    <text evidence="5">The sequence shown here is derived from an EMBL/GenBank/DDBJ whole genome shotgun (WGS) entry which is preliminary data.</text>
</comment>
<dbReference type="InterPro" id="IPR000892">
    <property type="entry name" value="Ribosomal_eS26"/>
</dbReference>
<dbReference type="Proteomes" id="UP000700334">
    <property type="component" value="Unassembled WGS sequence"/>
</dbReference>
<name>A0A8J6AB86_GALPY</name>
<organism evidence="5 6">
    <name type="scientific">Galemys pyrenaicus</name>
    <name type="common">Iberian desman</name>
    <name type="synonym">Pyrenean desman</name>
    <dbReference type="NCBI Taxonomy" id="202257"/>
    <lineage>
        <taxon>Eukaryota</taxon>
        <taxon>Metazoa</taxon>
        <taxon>Chordata</taxon>
        <taxon>Craniata</taxon>
        <taxon>Vertebrata</taxon>
        <taxon>Euteleostomi</taxon>
        <taxon>Mammalia</taxon>
        <taxon>Eutheria</taxon>
        <taxon>Laurasiatheria</taxon>
        <taxon>Eulipotyphla</taxon>
        <taxon>Talpidae</taxon>
        <taxon>Galemys</taxon>
    </lineage>
</organism>
<keyword evidence="2 4" id="KW-0689">Ribosomal protein</keyword>
<dbReference type="EMBL" id="JAGFMF010011643">
    <property type="protein sequence ID" value="KAG8517878.1"/>
    <property type="molecule type" value="Genomic_DNA"/>
</dbReference>
<dbReference type="GO" id="GO:0005840">
    <property type="term" value="C:ribosome"/>
    <property type="evidence" value="ECO:0007669"/>
    <property type="project" value="UniProtKB-KW"/>
</dbReference>
<evidence type="ECO:0000256" key="3">
    <source>
        <dbReference type="ARBA" id="ARBA00023274"/>
    </source>
</evidence>
<evidence type="ECO:0000256" key="2">
    <source>
        <dbReference type="ARBA" id="ARBA00022980"/>
    </source>
</evidence>
<comment type="similarity">
    <text evidence="1 4">Belongs to the eukaryotic ribosomal protein eS26 family.</text>
</comment>
<proteinExistence type="inferred from homology"/>
<dbReference type="Pfam" id="PF01283">
    <property type="entry name" value="Ribosomal_S26e"/>
    <property type="match status" value="1"/>
</dbReference>
<evidence type="ECO:0000313" key="5">
    <source>
        <dbReference type="EMBL" id="KAG8517878.1"/>
    </source>
</evidence>
<keyword evidence="3 4" id="KW-0687">Ribonucleoprotein</keyword>
<dbReference type="GO" id="GO:0003735">
    <property type="term" value="F:structural constituent of ribosome"/>
    <property type="evidence" value="ECO:0007669"/>
    <property type="project" value="InterPro"/>
</dbReference>
<reference evidence="5" key="1">
    <citation type="journal article" date="2021" name="Evol. Appl.">
        <title>The genome of the Pyrenean desman and the effects of bottlenecks and inbreeding on the genomic landscape of an endangered species.</title>
        <authorList>
            <person name="Escoda L."/>
            <person name="Castresana J."/>
        </authorList>
    </citation>
    <scope>NUCLEOTIDE SEQUENCE</scope>
    <source>
        <strain evidence="5">IBE-C5619</strain>
    </source>
</reference>
<evidence type="ECO:0000313" key="6">
    <source>
        <dbReference type="Proteomes" id="UP000700334"/>
    </source>
</evidence>
<evidence type="ECO:0000256" key="1">
    <source>
        <dbReference type="ARBA" id="ARBA00008596"/>
    </source>
</evidence>
<keyword evidence="6" id="KW-1185">Reference proteome</keyword>
<feature type="non-terminal residue" evidence="5">
    <location>
        <position position="67"/>
    </location>
</feature>